<comment type="similarity">
    <text evidence="2">Belongs to the 4-hydroxybenzoyl-CoA thioesterase family. DHNA-CoA hydrolase subfamily.</text>
</comment>
<evidence type="ECO:0000313" key="3">
    <source>
        <dbReference type="EMBL" id="OKH39404.1"/>
    </source>
</evidence>
<dbReference type="Pfam" id="PF13279">
    <property type="entry name" value="4HBT_2"/>
    <property type="match status" value="1"/>
</dbReference>
<name>A0A1U7IQ00_9CYAN</name>
<dbReference type="STRING" id="454136.NIES2119_06605"/>
<dbReference type="EMBL" id="MRCE01000005">
    <property type="protein sequence ID" value="OKH39404.1"/>
    <property type="molecule type" value="Genomic_DNA"/>
</dbReference>
<dbReference type="InterPro" id="IPR006684">
    <property type="entry name" value="YbgC/YbaW"/>
</dbReference>
<dbReference type="PIRSF" id="PIRSF003230">
    <property type="entry name" value="YbgC"/>
    <property type="match status" value="1"/>
</dbReference>
<comment type="catalytic activity">
    <reaction evidence="2">
        <text>1,4-dihydroxy-2-naphthoyl-CoA + H2O = 1,4-dihydroxy-2-naphthoate + CoA + H(+)</text>
        <dbReference type="Rhea" id="RHEA:26309"/>
        <dbReference type="ChEBI" id="CHEBI:11173"/>
        <dbReference type="ChEBI" id="CHEBI:15377"/>
        <dbReference type="ChEBI" id="CHEBI:15378"/>
        <dbReference type="ChEBI" id="CHEBI:57287"/>
        <dbReference type="ChEBI" id="CHEBI:58897"/>
        <dbReference type="EC" id="3.1.2.28"/>
    </reaction>
</comment>
<organism evidence="3 4">
    <name type="scientific">[Phormidium ambiguum] IAM M-71</name>
    <dbReference type="NCBI Taxonomy" id="454136"/>
    <lineage>
        <taxon>Bacteria</taxon>
        <taxon>Bacillati</taxon>
        <taxon>Cyanobacteriota</taxon>
        <taxon>Cyanophyceae</taxon>
        <taxon>Oscillatoriophycideae</taxon>
        <taxon>Aerosakkonematales</taxon>
        <taxon>Aerosakkonemataceae</taxon>
        <taxon>Floridanema</taxon>
    </lineage>
</organism>
<evidence type="ECO:0000313" key="4">
    <source>
        <dbReference type="Proteomes" id="UP000185860"/>
    </source>
</evidence>
<dbReference type="PANTHER" id="PTHR31793">
    <property type="entry name" value="4-HYDROXYBENZOYL-COA THIOESTERASE FAMILY MEMBER"/>
    <property type="match status" value="1"/>
</dbReference>
<dbReference type="Gene3D" id="3.10.129.10">
    <property type="entry name" value="Hotdog Thioesterase"/>
    <property type="match status" value="1"/>
</dbReference>
<dbReference type="InterPro" id="IPR050563">
    <property type="entry name" value="4-hydroxybenzoyl-CoA_TE"/>
</dbReference>
<evidence type="ECO:0000256" key="2">
    <source>
        <dbReference type="HAMAP-Rule" id="MF_02101"/>
    </source>
</evidence>
<sequence length="139" mass="16237">MPFTYNRIIRFQDTDAAGVVYFANVLAICHEAYEESLNVSNINLQEFFRNNNFAIPIVHANVDFLRPMFCGDRISINLFPNQLNPQKFEIKYQIITPENETIAKAITKHICIDPNSRTRKELPSQMIDWLQQWSDTNLL</sequence>
<dbReference type="InterPro" id="IPR029069">
    <property type="entry name" value="HotDog_dom_sf"/>
</dbReference>
<dbReference type="GO" id="GO:0061522">
    <property type="term" value="F:1,4-dihydroxy-2-naphthoyl-CoA thioesterase activity"/>
    <property type="evidence" value="ECO:0007669"/>
    <property type="project" value="UniProtKB-EC"/>
</dbReference>
<dbReference type="CDD" id="cd00586">
    <property type="entry name" value="4HBT"/>
    <property type="match status" value="1"/>
</dbReference>
<reference evidence="3 4" key="1">
    <citation type="submission" date="2016-11" db="EMBL/GenBank/DDBJ databases">
        <title>Draft Genome Sequences of Nine Cyanobacterial Strains from Diverse Habitats.</title>
        <authorList>
            <person name="Zhu T."/>
            <person name="Hou S."/>
            <person name="Lu X."/>
            <person name="Hess W.R."/>
        </authorList>
    </citation>
    <scope>NUCLEOTIDE SEQUENCE [LARGE SCALE GENOMIC DNA]</scope>
    <source>
        <strain evidence="3 4">IAM M-71</strain>
    </source>
</reference>
<gene>
    <name evidence="3" type="ORF">NIES2119_06605</name>
</gene>
<dbReference type="PANTHER" id="PTHR31793:SF37">
    <property type="entry name" value="ACYL-COA THIOESTER HYDROLASE YBGC"/>
    <property type="match status" value="1"/>
</dbReference>
<dbReference type="GO" id="GO:0042372">
    <property type="term" value="P:phylloquinone biosynthetic process"/>
    <property type="evidence" value="ECO:0007669"/>
    <property type="project" value="UniProtKB-UniRule"/>
</dbReference>
<dbReference type="Proteomes" id="UP000185860">
    <property type="component" value="Unassembled WGS sequence"/>
</dbReference>
<dbReference type="EC" id="3.1.2.28" evidence="2"/>
<dbReference type="HAMAP" id="MF_02101">
    <property type="entry name" value="DHNA_CoA_hydrolase"/>
    <property type="match status" value="1"/>
</dbReference>
<dbReference type="RefSeq" id="WP_073592659.1">
    <property type="nucleotide sequence ID" value="NZ_MRCE01000005.1"/>
</dbReference>
<dbReference type="UniPathway" id="UPA00995"/>
<dbReference type="OrthoDB" id="9800856at2"/>
<accession>A0A1U7IQ00</accession>
<dbReference type="SUPFAM" id="SSF54637">
    <property type="entry name" value="Thioesterase/thiol ester dehydrase-isomerase"/>
    <property type="match status" value="1"/>
</dbReference>
<dbReference type="AlphaFoldDB" id="A0A1U7IQ00"/>
<dbReference type="InterPro" id="IPR022829">
    <property type="entry name" value="DHNA_CoA_hydrolase"/>
</dbReference>
<comment type="pathway">
    <text evidence="2">Cofactor biosynthesis; phylloquinone biosynthesis.</text>
</comment>
<keyword evidence="1 2" id="KW-0378">Hydrolase</keyword>
<dbReference type="UniPathway" id="UPA01057">
    <property type="reaction ID" value="UER01033"/>
</dbReference>
<protein>
    <recommendedName>
        <fullName evidence="2">1,4-dihydroxy-2-naphthoyl-CoA hydrolase</fullName>
        <shortName evidence="2">DHNA-CoA hydrolase</shortName>
        <ecNumber evidence="2">3.1.2.28</ecNumber>
    </recommendedName>
    <alternativeName>
        <fullName evidence="2">DHNA-CoA thioesterase</fullName>
    </alternativeName>
</protein>
<comment type="caution">
    <text evidence="3">The sequence shown here is derived from an EMBL/GenBank/DDBJ whole genome shotgun (WGS) entry which is preliminary data.</text>
</comment>
<evidence type="ECO:0000256" key="1">
    <source>
        <dbReference type="ARBA" id="ARBA00022801"/>
    </source>
</evidence>
<dbReference type="GO" id="GO:0047617">
    <property type="term" value="F:fatty acyl-CoA hydrolase activity"/>
    <property type="evidence" value="ECO:0007669"/>
    <property type="project" value="TreeGrafter"/>
</dbReference>
<proteinExistence type="inferred from homology"/>
<comment type="pathway">
    <text evidence="2">Quinol/quinone metabolism; 1,4-dihydroxy-2-naphthoate biosynthesis; 1,4-dihydroxy-2-naphthoate from chorismate: step 7/7.</text>
</comment>
<comment type="function">
    <text evidence="2">Catalyzes the hydrolysis of 1,4-dihydroxy-2-naphthoyl-CoA (DHNA-CoA) to 1,4-dihydroxy-2-naphthoate (DHNA), a reaction involved in phylloquinone (vitamin K1) biosynthesis.</text>
</comment>
<feature type="active site" evidence="2">
    <location>
        <position position="15"/>
    </location>
</feature>